<accession>A0A7Y0HEM6</accession>
<dbReference type="InterPro" id="IPR006370">
    <property type="entry name" value="HB_polyprenyltransferase-like"/>
</dbReference>
<feature type="transmembrane region" description="Helical" evidence="11">
    <location>
        <begin position="136"/>
        <end position="154"/>
    </location>
</feature>
<dbReference type="NCBIfam" id="TIGR01474">
    <property type="entry name" value="ubiA_proteo"/>
    <property type="match status" value="1"/>
</dbReference>
<dbReference type="PROSITE" id="PS00943">
    <property type="entry name" value="UBIA"/>
    <property type="match status" value="1"/>
</dbReference>
<comment type="cofactor">
    <cofactor evidence="1 11">
        <name>Mg(2+)</name>
        <dbReference type="ChEBI" id="CHEBI:18420"/>
    </cofactor>
</comment>
<keyword evidence="14" id="KW-1185">Reference proteome</keyword>
<evidence type="ECO:0000256" key="8">
    <source>
        <dbReference type="ARBA" id="ARBA00022692"/>
    </source>
</evidence>
<keyword evidence="9 11" id="KW-1133">Transmembrane helix</keyword>
<dbReference type="FunFam" id="1.10.357.140:FF:000008">
    <property type="entry name" value="4-hydroxybenzoate octaprenyltransferase"/>
    <property type="match status" value="1"/>
</dbReference>
<dbReference type="InterPro" id="IPR044878">
    <property type="entry name" value="UbiA_sf"/>
</dbReference>
<dbReference type="GO" id="GO:0005886">
    <property type="term" value="C:plasma membrane"/>
    <property type="evidence" value="ECO:0007669"/>
    <property type="project" value="UniProtKB-SubCell"/>
</dbReference>
<comment type="subcellular location">
    <subcellularLocation>
        <location evidence="11">Cell inner membrane</location>
        <topology evidence="11">Multi-pass membrane protein</topology>
    </subcellularLocation>
    <subcellularLocation>
        <location evidence="2">Membrane</location>
        <topology evidence="2">Multi-pass membrane protein</topology>
    </subcellularLocation>
</comment>
<keyword evidence="10 11" id="KW-0472">Membrane</keyword>
<feature type="transmembrane region" description="Helical" evidence="11">
    <location>
        <begin position="258"/>
        <end position="275"/>
    </location>
</feature>
<dbReference type="Gene3D" id="1.10.357.140">
    <property type="entry name" value="UbiA prenyltransferase"/>
    <property type="match status" value="1"/>
</dbReference>
<dbReference type="EC" id="2.5.1.39" evidence="11 12"/>
<evidence type="ECO:0000256" key="11">
    <source>
        <dbReference type="HAMAP-Rule" id="MF_01635"/>
    </source>
</evidence>
<comment type="caution">
    <text evidence="13">The sequence shown here is derived from an EMBL/GenBank/DDBJ whole genome shotgun (WGS) entry which is preliminary data.</text>
</comment>
<feature type="transmembrane region" description="Helical" evidence="11">
    <location>
        <begin position="234"/>
        <end position="252"/>
    </location>
</feature>
<organism evidence="13 14">
    <name type="scientific">Pacificispira spongiicola</name>
    <dbReference type="NCBI Taxonomy" id="2729598"/>
    <lineage>
        <taxon>Bacteria</taxon>
        <taxon>Pseudomonadati</taxon>
        <taxon>Pseudomonadota</taxon>
        <taxon>Alphaproteobacteria</taxon>
        <taxon>Rhodospirillales</taxon>
        <taxon>Rhodospirillaceae</taxon>
        <taxon>Pacificispira</taxon>
    </lineage>
</organism>
<dbReference type="Pfam" id="PF01040">
    <property type="entry name" value="UbiA"/>
    <property type="match status" value="1"/>
</dbReference>
<evidence type="ECO:0000256" key="7">
    <source>
        <dbReference type="ARBA" id="ARBA00022688"/>
    </source>
</evidence>
<sequence>MAGTRAERSDIVRDNWVDRWLPRGIRPYALLARWDRPIGTWLLLLPCWWGLALAVHGSQTSPLQAVWYGALMGIGALAMRGAGCTWNDITDRDFDGKVARTATRPIPAGDVSVKQALAFIVLQALVGLAVLSQFTLYAGLVAVASLGVVAIYPFMKRFTYFPQAFLGLAFNWGVLVSGALLMDRIAPEIILLYIAGISWTMSYDTIYAHMDKDDDILIGIKSTALKFGERTRPIIGGFLLLTVSLIAVAAWMHGSAGPLFWIGLAAAGAHFIWQLKTLDLNDPKKLIKHFKSNRDAGLLITLAFAFGGVGFQ</sequence>
<reference evidence="13 14" key="1">
    <citation type="submission" date="2020-04" db="EMBL/GenBank/DDBJ databases">
        <title>Rhodospirillaceae bacterium KN72 isolated from deep sea.</title>
        <authorList>
            <person name="Zhang D.-C."/>
        </authorList>
    </citation>
    <scope>NUCLEOTIDE SEQUENCE [LARGE SCALE GENOMIC DNA]</scope>
    <source>
        <strain evidence="13 14">KN72</strain>
    </source>
</reference>
<dbReference type="InterPro" id="IPR039653">
    <property type="entry name" value="Prenyltransferase"/>
</dbReference>
<dbReference type="FunFam" id="1.20.120.1780:FF:000001">
    <property type="entry name" value="4-hydroxybenzoate octaprenyltransferase"/>
    <property type="match status" value="1"/>
</dbReference>
<dbReference type="PANTHER" id="PTHR11048:SF28">
    <property type="entry name" value="4-HYDROXYBENZOATE POLYPRENYLTRANSFERASE, MITOCHONDRIAL"/>
    <property type="match status" value="1"/>
</dbReference>
<evidence type="ECO:0000313" key="13">
    <source>
        <dbReference type="EMBL" id="NMM43733.1"/>
    </source>
</evidence>
<evidence type="ECO:0000256" key="5">
    <source>
        <dbReference type="ARBA" id="ARBA00022519"/>
    </source>
</evidence>
<evidence type="ECO:0000313" key="14">
    <source>
        <dbReference type="Proteomes" id="UP000539372"/>
    </source>
</evidence>
<comment type="function">
    <text evidence="11">Catalyzes the prenylation of para-hydroxybenzoate (PHB) with an all-trans polyprenyl group. Mediates the second step in the final reaction sequence of ubiquinone-8 (UQ-8) biosynthesis, which is the condensation of the polyisoprenoid side chain with PHB, generating the first membrane-bound Q intermediate 3-octaprenyl-4-hydroxybenzoate.</text>
</comment>
<keyword evidence="7 11" id="KW-0831">Ubiquinone biosynthesis</keyword>
<dbReference type="EMBL" id="JABBNT010000001">
    <property type="protein sequence ID" value="NMM43733.1"/>
    <property type="molecule type" value="Genomic_DNA"/>
</dbReference>
<dbReference type="PANTHER" id="PTHR11048">
    <property type="entry name" value="PRENYLTRANSFERASES"/>
    <property type="match status" value="1"/>
</dbReference>
<feature type="transmembrane region" description="Helical" evidence="11">
    <location>
        <begin position="38"/>
        <end position="58"/>
    </location>
</feature>
<keyword evidence="8 11" id="KW-0812">Transmembrane</keyword>
<dbReference type="UniPathway" id="UPA00232"/>
<keyword evidence="11" id="KW-0460">Magnesium</keyword>
<keyword evidence="6 11" id="KW-0808">Transferase</keyword>
<feature type="transmembrane region" description="Helical" evidence="11">
    <location>
        <begin position="65"/>
        <end position="83"/>
    </location>
</feature>
<feature type="transmembrane region" description="Helical" evidence="11">
    <location>
        <begin position="296"/>
        <end position="311"/>
    </location>
</feature>
<dbReference type="Gene3D" id="1.20.120.1780">
    <property type="entry name" value="UbiA prenyltransferase"/>
    <property type="match status" value="1"/>
</dbReference>
<comment type="similarity">
    <text evidence="3 11">Belongs to the UbiA prenyltransferase family.</text>
</comment>
<evidence type="ECO:0000256" key="6">
    <source>
        <dbReference type="ARBA" id="ARBA00022679"/>
    </source>
</evidence>
<evidence type="ECO:0000256" key="2">
    <source>
        <dbReference type="ARBA" id="ARBA00004141"/>
    </source>
</evidence>
<dbReference type="GO" id="GO:0008412">
    <property type="term" value="F:4-hydroxybenzoate polyprenyltransferase activity"/>
    <property type="evidence" value="ECO:0007669"/>
    <property type="project" value="UniProtKB-UniRule"/>
</dbReference>
<dbReference type="AlphaFoldDB" id="A0A7Y0HEM6"/>
<name>A0A7Y0HEM6_9PROT</name>
<dbReference type="CDD" id="cd13959">
    <property type="entry name" value="PT_UbiA_COQ2"/>
    <property type="match status" value="1"/>
</dbReference>
<comment type="catalytic activity">
    <reaction evidence="11">
        <text>all-trans-octaprenyl diphosphate + 4-hydroxybenzoate = 4-hydroxy-3-(all-trans-octaprenyl)benzoate + diphosphate</text>
        <dbReference type="Rhea" id="RHEA:27782"/>
        <dbReference type="ChEBI" id="CHEBI:1617"/>
        <dbReference type="ChEBI" id="CHEBI:17879"/>
        <dbReference type="ChEBI" id="CHEBI:33019"/>
        <dbReference type="ChEBI" id="CHEBI:57711"/>
        <dbReference type="EC" id="2.5.1.39"/>
    </reaction>
</comment>
<dbReference type="InterPro" id="IPR030470">
    <property type="entry name" value="UbiA_prenylTrfase_CS"/>
</dbReference>
<evidence type="ECO:0000256" key="12">
    <source>
        <dbReference type="NCBIfam" id="TIGR01474"/>
    </source>
</evidence>
<evidence type="ECO:0000256" key="9">
    <source>
        <dbReference type="ARBA" id="ARBA00022989"/>
    </source>
</evidence>
<evidence type="ECO:0000256" key="1">
    <source>
        <dbReference type="ARBA" id="ARBA00001946"/>
    </source>
</evidence>
<dbReference type="InterPro" id="IPR000537">
    <property type="entry name" value="UbiA_prenyltransferase"/>
</dbReference>
<keyword evidence="4 11" id="KW-1003">Cell membrane</keyword>
<dbReference type="GO" id="GO:0006744">
    <property type="term" value="P:ubiquinone biosynthetic process"/>
    <property type="evidence" value="ECO:0007669"/>
    <property type="project" value="UniProtKB-UniRule"/>
</dbReference>
<evidence type="ECO:0000256" key="4">
    <source>
        <dbReference type="ARBA" id="ARBA00022475"/>
    </source>
</evidence>
<evidence type="ECO:0000256" key="3">
    <source>
        <dbReference type="ARBA" id="ARBA00005985"/>
    </source>
</evidence>
<comment type="pathway">
    <text evidence="11">Cofactor biosynthesis; ubiquinone biosynthesis.</text>
</comment>
<dbReference type="HAMAP" id="MF_01635">
    <property type="entry name" value="UbiA"/>
    <property type="match status" value="1"/>
</dbReference>
<keyword evidence="5 11" id="KW-0997">Cell inner membrane</keyword>
<proteinExistence type="inferred from homology"/>
<dbReference type="Proteomes" id="UP000539372">
    <property type="component" value="Unassembled WGS sequence"/>
</dbReference>
<evidence type="ECO:0000256" key="10">
    <source>
        <dbReference type="ARBA" id="ARBA00023136"/>
    </source>
</evidence>
<protein>
    <recommendedName>
        <fullName evidence="11 12">4-hydroxybenzoate octaprenyltransferase</fullName>
        <ecNumber evidence="11 12">2.5.1.39</ecNumber>
    </recommendedName>
    <alternativeName>
        <fullName evidence="11">4-HB polyprenyltransferase</fullName>
    </alternativeName>
</protein>
<gene>
    <name evidence="11" type="primary">ubiA</name>
    <name evidence="13" type="ORF">HH303_04540</name>
</gene>
<feature type="transmembrane region" description="Helical" evidence="11">
    <location>
        <begin position="160"/>
        <end position="182"/>
    </location>
</feature>